<evidence type="ECO:0000256" key="3">
    <source>
        <dbReference type="ARBA" id="ARBA00022670"/>
    </source>
</evidence>
<dbReference type="PANTHER" id="PTHR21666:SF288">
    <property type="entry name" value="CELL DIVISION PROTEIN YTFB"/>
    <property type="match status" value="1"/>
</dbReference>
<feature type="domain" description="M23ase beta-sheet core" evidence="9">
    <location>
        <begin position="284"/>
        <end position="379"/>
    </location>
</feature>
<keyword evidence="6" id="KW-0862">Zinc</keyword>
<dbReference type="Gene3D" id="3.10.450.350">
    <property type="match status" value="1"/>
</dbReference>
<comment type="subcellular location">
    <subcellularLocation>
        <location evidence="2">Cell envelope</location>
    </subcellularLocation>
</comment>
<evidence type="ECO:0000256" key="6">
    <source>
        <dbReference type="ARBA" id="ARBA00022833"/>
    </source>
</evidence>
<evidence type="ECO:0000259" key="9">
    <source>
        <dbReference type="Pfam" id="PF01551"/>
    </source>
</evidence>
<keyword evidence="4" id="KW-0479">Metal-binding</keyword>
<feature type="transmembrane region" description="Helical" evidence="8">
    <location>
        <begin position="7"/>
        <end position="25"/>
    </location>
</feature>
<dbReference type="OrthoDB" id="9810477at2"/>
<evidence type="ECO:0000256" key="1">
    <source>
        <dbReference type="ARBA" id="ARBA00001947"/>
    </source>
</evidence>
<evidence type="ECO:0000259" key="10">
    <source>
        <dbReference type="Pfam" id="PF19425"/>
    </source>
</evidence>
<evidence type="ECO:0000313" key="11">
    <source>
        <dbReference type="EMBL" id="SNS48373.1"/>
    </source>
</evidence>
<keyword evidence="8" id="KW-0472">Membrane</keyword>
<keyword evidence="8" id="KW-0812">Transmembrane</keyword>
<protein>
    <submittedName>
        <fullName evidence="11">Peptidase family M23</fullName>
    </submittedName>
</protein>
<gene>
    <name evidence="11" type="ORF">SAMN05421640_0338</name>
</gene>
<keyword evidence="5" id="KW-0378">Hydrolase</keyword>
<dbReference type="Pfam" id="PF01551">
    <property type="entry name" value="Peptidase_M23"/>
    <property type="match status" value="1"/>
</dbReference>
<dbReference type="InterPro" id="IPR050570">
    <property type="entry name" value="Cell_wall_metabolism_enzyme"/>
</dbReference>
<keyword evidence="7" id="KW-0482">Metalloprotease</keyword>
<evidence type="ECO:0000256" key="5">
    <source>
        <dbReference type="ARBA" id="ARBA00022801"/>
    </source>
</evidence>
<reference evidence="11 12" key="1">
    <citation type="submission" date="2017-06" db="EMBL/GenBank/DDBJ databases">
        <authorList>
            <person name="Kim H.J."/>
            <person name="Triplett B.A."/>
        </authorList>
    </citation>
    <scope>NUCLEOTIDE SEQUENCE [LARGE SCALE GENOMIC DNA]</scope>
    <source>
        <strain evidence="11 12">DSM 19307</strain>
    </source>
</reference>
<dbReference type="EMBL" id="FZPD01000001">
    <property type="protein sequence ID" value="SNS48373.1"/>
    <property type="molecule type" value="Genomic_DNA"/>
</dbReference>
<dbReference type="InterPro" id="IPR045834">
    <property type="entry name" value="Csd3_N2"/>
</dbReference>
<dbReference type="InterPro" id="IPR011055">
    <property type="entry name" value="Dup_hybrid_motif"/>
</dbReference>
<evidence type="ECO:0000256" key="4">
    <source>
        <dbReference type="ARBA" id="ARBA00022723"/>
    </source>
</evidence>
<dbReference type="Gene3D" id="2.70.70.10">
    <property type="entry name" value="Glucose Permease (Domain IIA)"/>
    <property type="match status" value="1"/>
</dbReference>
<dbReference type="AlphaFoldDB" id="A0A239EWF1"/>
<dbReference type="PANTHER" id="PTHR21666">
    <property type="entry name" value="PEPTIDASE-RELATED"/>
    <property type="match status" value="1"/>
</dbReference>
<organism evidence="11 12">
    <name type="scientific">Ekhidna lutea</name>
    <dbReference type="NCBI Taxonomy" id="447679"/>
    <lineage>
        <taxon>Bacteria</taxon>
        <taxon>Pseudomonadati</taxon>
        <taxon>Bacteroidota</taxon>
        <taxon>Cytophagia</taxon>
        <taxon>Cytophagales</taxon>
        <taxon>Reichenbachiellaceae</taxon>
        <taxon>Ekhidna</taxon>
    </lineage>
</organism>
<evidence type="ECO:0000256" key="8">
    <source>
        <dbReference type="SAM" id="Phobius"/>
    </source>
</evidence>
<name>A0A239EWF1_EKHLU</name>
<accession>A0A239EWF1</accession>
<evidence type="ECO:0000256" key="7">
    <source>
        <dbReference type="ARBA" id="ARBA00023049"/>
    </source>
</evidence>
<sequence length="435" mass="49302">MRKTRIWLVITGLTIALISALYINFPITEPEEYIGEIEIDSTIFQLPTLYYGFPIDSFEVVEGRVKWSQNLSEILSAFNISFQDIHILAERSKDVYDVRKLKAGSNYSIIHDRDSLKTALQFIFEPSPAEFVVYNLKDSIYAELTQKPIKIRERSLAAEINSSLYNSILDQGASPLLVHQLVDVFAWQVDFFRIAKGDKFKLIYEEEVVDDQVIGVRSIKGAYFEHWGKPYYAIPYQAEEKVDYFDEEGNSLRKTLLRAPLNYSRISSRYSLRRFHPVQKRYKAHLGTDYAAPTGTPIRTVGDGVVLEARYHGGNGNYVKIRHNSNYTTQYLHMSKIARGIRPGTSVKQGQTIGYVGSTGLANGPHLCYRFWKNGRQVDALKVDIPSSGGIDSTQIASFKLVSDSIKTRLDGINYVAEEVLLAKIPSESEDNPTP</sequence>
<proteinExistence type="predicted"/>
<keyword evidence="8" id="KW-1133">Transmembrane helix</keyword>
<dbReference type="Pfam" id="PF19425">
    <property type="entry name" value="Csd3_N2"/>
    <property type="match status" value="1"/>
</dbReference>
<dbReference type="GO" id="GO:0004222">
    <property type="term" value="F:metalloendopeptidase activity"/>
    <property type="evidence" value="ECO:0007669"/>
    <property type="project" value="TreeGrafter"/>
</dbReference>
<keyword evidence="12" id="KW-1185">Reference proteome</keyword>
<dbReference type="Proteomes" id="UP000198393">
    <property type="component" value="Unassembled WGS sequence"/>
</dbReference>
<dbReference type="InterPro" id="IPR016047">
    <property type="entry name" value="M23ase_b-sheet_dom"/>
</dbReference>
<dbReference type="GO" id="GO:0030313">
    <property type="term" value="C:cell envelope"/>
    <property type="evidence" value="ECO:0007669"/>
    <property type="project" value="UniProtKB-SubCell"/>
</dbReference>
<dbReference type="SUPFAM" id="SSF51261">
    <property type="entry name" value="Duplicated hybrid motif"/>
    <property type="match status" value="1"/>
</dbReference>
<dbReference type="GO" id="GO:0006508">
    <property type="term" value="P:proteolysis"/>
    <property type="evidence" value="ECO:0007669"/>
    <property type="project" value="UniProtKB-KW"/>
</dbReference>
<dbReference type="GO" id="GO:0046872">
    <property type="term" value="F:metal ion binding"/>
    <property type="evidence" value="ECO:0007669"/>
    <property type="project" value="UniProtKB-KW"/>
</dbReference>
<dbReference type="CDD" id="cd12797">
    <property type="entry name" value="M23_peptidase"/>
    <property type="match status" value="1"/>
</dbReference>
<keyword evidence="3" id="KW-0645">Protease</keyword>
<dbReference type="RefSeq" id="WP_089355112.1">
    <property type="nucleotide sequence ID" value="NZ_FZPD01000001.1"/>
</dbReference>
<feature type="domain" description="Csd3-like second N-terminal" evidence="10">
    <location>
        <begin position="153"/>
        <end position="270"/>
    </location>
</feature>
<evidence type="ECO:0000313" key="12">
    <source>
        <dbReference type="Proteomes" id="UP000198393"/>
    </source>
</evidence>
<evidence type="ECO:0000256" key="2">
    <source>
        <dbReference type="ARBA" id="ARBA00004196"/>
    </source>
</evidence>
<comment type="cofactor">
    <cofactor evidence="1">
        <name>Zn(2+)</name>
        <dbReference type="ChEBI" id="CHEBI:29105"/>
    </cofactor>
</comment>